<feature type="domain" description="Enoyl reductase (ER)" evidence="13">
    <location>
        <begin position="18"/>
        <end position="327"/>
    </location>
</feature>
<evidence type="ECO:0000256" key="5">
    <source>
        <dbReference type="ARBA" id="ARBA00022857"/>
    </source>
</evidence>
<evidence type="ECO:0000256" key="8">
    <source>
        <dbReference type="ARBA" id="ARBA00023098"/>
    </source>
</evidence>
<keyword evidence="9" id="KW-0496">Mitochondrion</keyword>
<evidence type="ECO:0000313" key="15">
    <source>
        <dbReference type="Proteomes" id="UP001152885"/>
    </source>
</evidence>
<keyword evidence="8" id="KW-0443">Lipid metabolism</keyword>
<evidence type="ECO:0000256" key="12">
    <source>
        <dbReference type="ARBA" id="ARBA00048843"/>
    </source>
</evidence>
<accession>A0A9W4TVT4</accession>
<protein>
    <recommendedName>
        <fullName evidence="11">enoyl-[acyl-carrier-protein] reductase</fullName>
        <ecNumber evidence="11">1.3.1.104</ecNumber>
    </recommendedName>
</protein>
<dbReference type="InterPro" id="IPR036291">
    <property type="entry name" value="NAD(P)-bd_dom_sf"/>
</dbReference>
<evidence type="ECO:0000256" key="9">
    <source>
        <dbReference type="ARBA" id="ARBA00023128"/>
    </source>
</evidence>
<dbReference type="EMBL" id="CANTUO010000001">
    <property type="protein sequence ID" value="CAI5757262.1"/>
    <property type="molecule type" value="Genomic_DNA"/>
</dbReference>
<dbReference type="PANTHER" id="PTHR43981">
    <property type="entry name" value="ENOYL-[ACYL-CARRIER-PROTEIN] REDUCTASE, MITOCHONDRIAL"/>
    <property type="match status" value="1"/>
</dbReference>
<comment type="catalytic activity">
    <reaction evidence="12">
        <text>a 2,3-saturated acyl-[ACP] + NADP(+) = a (2E)-enoyl-[ACP] + NADPH + H(+)</text>
        <dbReference type="Rhea" id="RHEA:22564"/>
        <dbReference type="Rhea" id="RHEA-COMP:9925"/>
        <dbReference type="Rhea" id="RHEA-COMP:9926"/>
        <dbReference type="ChEBI" id="CHEBI:15378"/>
        <dbReference type="ChEBI" id="CHEBI:57783"/>
        <dbReference type="ChEBI" id="CHEBI:58349"/>
        <dbReference type="ChEBI" id="CHEBI:78784"/>
        <dbReference type="ChEBI" id="CHEBI:78785"/>
        <dbReference type="EC" id="1.3.1.104"/>
    </reaction>
</comment>
<keyword evidence="10" id="KW-0275">Fatty acid biosynthesis</keyword>
<dbReference type="Proteomes" id="UP001152885">
    <property type="component" value="Unassembled WGS sequence"/>
</dbReference>
<dbReference type="GO" id="GO:0141148">
    <property type="term" value="F:enoyl-[acyl-carrier-protein] reductase (NADPH) activity"/>
    <property type="evidence" value="ECO:0007669"/>
    <property type="project" value="UniProtKB-EC"/>
</dbReference>
<keyword evidence="5" id="KW-0521">NADP</keyword>
<gene>
    <name evidence="14" type="ORF">CANVERA_P1779</name>
</gene>
<reference evidence="14" key="1">
    <citation type="submission" date="2022-12" db="EMBL/GenBank/DDBJ databases">
        <authorList>
            <person name="Brejova B."/>
        </authorList>
    </citation>
    <scope>NUCLEOTIDE SEQUENCE</scope>
</reference>
<comment type="similarity">
    <text evidence="2">Belongs to the zinc-containing alcohol dehydrogenase family. Quinone oxidoreductase subfamily.</text>
</comment>
<organism evidence="14 15">
    <name type="scientific">Candida verbasci</name>
    <dbReference type="NCBI Taxonomy" id="1227364"/>
    <lineage>
        <taxon>Eukaryota</taxon>
        <taxon>Fungi</taxon>
        <taxon>Dikarya</taxon>
        <taxon>Ascomycota</taxon>
        <taxon>Saccharomycotina</taxon>
        <taxon>Pichiomycetes</taxon>
        <taxon>Debaryomycetaceae</taxon>
        <taxon>Candida/Lodderomyces clade</taxon>
        <taxon>Candida</taxon>
    </lineage>
</organism>
<dbReference type="Gene3D" id="3.90.180.10">
    <property type="entry name" value="Medium-chain alcohol dehydrogenases, catalytic domain"/>
    <property type="match status" value="1"/>
</dbReference>
<dbReference type="InterPro" id="IPR020843">
    <property type="entry name" value="ER"/>
</dbReference>
<evidence type="ECO:0000256" key="3">
    <source>
        <dbReference type="ARBA" id="ARBA00022516"/>
    </source>
</evidence>
<evidence type="ECO:0000313" key="14">
    <source>
        <dbReference type="EMBL" id="CAI5757262.1"/>
    </source>
</evidence>
<keyword evidence="4" id="KW-0276">Fatty acid metabolism</keyword>
<evidence type="ECO:0000256" key="10">
    <source>
        <dbReference type="ARBA" id="ARBA00023160"/>
    </source>
</evidence>
<comment type="caution">
    <text evidence="14">The sequence shown here is derived from an EMBL/GenBank/DDBJ whole genome shotgun (WGS) entry which is preliminary data.</text>
</comment>
<sequence>MVKAQAVTYKEHSKDLSSILKNSEYETDESKLSQEEILIQLLATPINPSDIAQINGGYTQAKTFDFVDAHIGGNEGVYKIIKSNDLNFKVDDLVIPKLPGFGTWRTHAVVKSDDLIVVNGLELDQAATISINPSTAYQLINEIQDWKDGDWIIQNAGNSQVSQFVTQLAKLKGVRVLNIVRDSRLTDVENGIRESEFTNKEFDIKKYAKDGRVRLALNSVSNETVWNLVNSLSPDGVLITYGSIGGTEIKYDARVQLLKNIKTKAFWLTKNTKANPEGKVDTVKSLIKLYQEGKLKDVGYNKVKYAGDLRDSVLEAIQNSKNGKQVVFLQ</sequence>
<dbReference type="InterPro" id="IPR011032">
    <property type="entry name" value="GroES-like_sf"/>
</dbReference>
<proteinExistence type="inferred from homology"/>
<keyword evidence="7" id="KW-0560">Oxidoreductase</keyword>
<dbReference type="OrthoDB" id="7482721at2759"/>
<dbReference type="GO" id="GO:0006633">
    <property type="term" value="P:fatty acid biosynthetic process"/>
    <property type="evidence" value="ECO:0007669"/>
    <property type="project" value="UniProtKB-KW"/>
</dbReference>
<dbReference type="PANTHER" id="PTHR43981:SF2">
    <property type="entry name" value="ENOYL-[ACYL-CARRIER-PROTEIN] REDUCTASE, MITOCHONDRIAL"/>
    <property type="match status" value="1"/>
</dbReference>
<keyword evidence="6" id="KW-0809">Transit peptide</keyword>
<evidence type="ECO:0000256" key="4">
    <source>
        <dbReference type="ARBA" id="ARBA00022832"/>
    </source>
</evidence>
<comment type="subcellular location">
    <subcellularLocation>
        <location evidence="1">Mitochondrion</location>
    </subcellularLocation>
</comment>
<evidence type="ECO:0000256" key="2">
    <source>
        <dbReference type="ARBA" id="ARBA00010371"/>
    </source>
</evidence>
<dbReference type="EC" id="1.3.1.104" evidence="11"/>
<dbReference type="SUPFAM" id="SSF50129">
    <property type="entry name" value="GroES-like"/>
    <property type="match status" value="1"/>
</dbReference>
<evidence type="ECO:0000259" key="13">
    <source>
        <dbReference type="SMART" id="SM00829"/>
    </source>
</evidence>
<dbReference type="Gene3D" id="3.40.50.720">
    <property type="entry name" value="NAD(P)-binding Rossmann-like Domain"/>
    <property type="match status" value="1"/>
</dbReference>
<name>A0A9W4TVT4_9ASCO</name>
<dbReference type="SUPFAM" id="SSF51735">
    <property type="entry name" value="NAD(P)-binding Rossmann-fold domains"/>
    <property type="match status" value="1"/>
</dbReference>
<keyword evidence="3" id="KW-0444">Lipid biosynthesis</keyword>
<evidence type="ECO:0000256" key="1">
    <source>
        <dbReference type="ARBA" id="ARBA00004173"/>
    </source>
</evidence>
<dbReference type="SMART" id="SM00829">
    <property type="entry name" value="PKS_ER"/>
    <property type="match status" value="1"/>
</dbReference>
<dbReference type="CDD" id="cd08290">
    <property type="entry name" value="ETR"/>
    <property type="match status" value="1"/>
</dbReference>
<dbReference type="AlphaFoldDB" id="A0A9W4TVT4"/>
<evidence type="ECO:0000256" key="7">
    <source>
        <dbReference type="ARBA" id="ARBA00023002"/>
    </source>
</evidence>
<evidence type="ECO:0000256" key="11">
    <source>
        <dbReference type="ARBA" id="ARBA00038963"/>
    </source>
</evidence>
<dbReference type="GO" id="GO:0005739">
    <property type="term" value="C:mitochondrion"/>
    <property type="evidence" value="ECO:0007669"/>
    <property type="project" value="UniProtKB-SubCell"/>
</dbReference>
<evidence type="ECO:0000256" key="6">
    <source>
        <dbReference type="ARBA" id="ARBA00022946"/>
    </source>
</evidence>
<dbReference type="InterPro" id="IPR051034">
    <property type="entry name" value="Mito_Enoyl-ACP_Reductase"/>
</dbReference>
<keyword evidence="15" id="KW-1185">Reference proteome</keyword>